<evidence type="ECO:0000313" key="1">
    <source>
        <dbReference type="EMBL" id="JAE23098.1"/>
    </source>
</evidence>
<name>A0A0A9GR31_ARUDO</name>
<reference evidence="1" key="2">
    <citation type="journal article" date="2015" name="Data Brief">
        <title>Shoot transcriptome of the giant reed, Arundo donax.</title>
        <authorList>
            <person name="Barrero R.A."/>
            <person name="Guerrero F.D."/>
            <person name="Moolhuijzen P."/>
            <person name="Goolsby J.A."/>
            <person name="Tidwell J."/>
            <person name="Bellgard S.E."/>
            <person name="Bellgard M.I."/>
        </authorList>
    </citation>
    <scope>NUCLEOTIDE SEQUENCE</scope>
    <source>
        <tissue evidence="1">Shoot tissue taken approximately 20 cm above the soil surface</tissue>
    </source>
</reference>
<accession>A0A0A9GR31</accession>
<organism evidence="1">
    <name type="scientific">Arundo donax</name>
    <name type="common">Giant reed</name>
    <name type="synonym">Donax arundinaceus</name>
    <dbReference type="NCBI Taxonomy" id="35708"/>
    <lineage>
        <taxon>Eukaryota</taxon>
        <taxon>Viridiplantae</taxon>
        <taxon>Streptophyta</taxon>
        <taxon>Embryophyta</taxon>
        <taxon>Tracheophyta</taxon>
        <taxon>Spermatophyta</taxon>
        <taxon>Magnoliopsida</taxon>
        <taxon>Liliopsida</taxon>
        <taxon>Poales</taxon>
        <taxon>Poaceae</taxon>
        <taxon>PACMAD clade</taxon>
        <taxon>Arundinoideae</taxon>
        <taxon>Arundineae</taxon>
        <taxon>Arundo</taxon>
    </lineage>
</organism>
<reference evidence="1" key="1">
    <citation type="submission" date="2014-09" db="EMBL/GenBank/DDBJ databases">
        <authorList>
            <person name="Magalhaes I.L.F."/>
            <person name="Oliveira U."/>
            <person name="Santos F.R."/>
            <person name="Vidigal T.H.D.A."/>
            <person name="Brescovit A.D."/>
            <person name="Santos A.J."/>
        </authorList>
    </citation>
    <scope>NUCLEOTIDE SEQUENCE</scope>
    <source>
        <tissue evidence="1">Shoot tissue taken approximately 20 cm above the soil surface</tissue>
    </source>
</reference>
<sequence>MMLPCPIIIYNKHDTNTFFKKGLIIYKSMYPLSWGIPESTNAHLMLLN</sequence>
<dbReference type="AlphaFoldDB" id="A0A0A9GR31"/>
<proteinExistence type="predicted"/>
<protein>
    <submittedName>
        <fullName evidence="1">Uncharacterized protein</fullName>
    </submittedName>
</protein>
<dbReference type="EMBL" id="GBRH01174798">
    <property type="protein sequence ID" value="JAE23098.1"/>
    <property type="molecule type" value="Transcribed_RNA"/>
</dbReference>